<dbReference type="Gene3D" id="3.40.80.10">
    <property type="entry name" value="Peptidoglycan recognition protein-like"/>
    <property type="match status" value="1"/>
</dbReference>
<dbReference type="InterPro" id="IPR051206">
    <property type="entry name" value="NAMLAA_amidase_2"/>
</dbReference>
<dbReference type="AlphaFoldDB" id="A0A1N6UN89"/>
<evidence type="ECO:0000313" key="6">
    <source>
        <dbReference type="EMBL" id="SIQ67128.1"/>
    </source>
</evidence>
<dbReference type="SMART" id="SM00644">
    <property type="entry name" value="Ami_2"/>
    <property type="match status" value="1"/>
</dbReference>
<dbReference type="EMBL" id="FTMA01000002">
    <property type="protein sequence ID" value="SIQ67128.1"/>
    <property type="molecule type" value="Genomic_DNA"/>
</dbReference>
<dbReference type="RefSeq" id="WP_076548352.1">
    <property type="nucleotide sequence ID" value="NZ_FTMA01000002.1"/>
</dbReference>
<dbReference type="Pfam" id="PF01510">
    <property type="entry name" value="Amidase_2"/>
    <property type="match status" value="1"/>
</dbReference>
<evidence type="ECO:0000256" key="3">
    <source>
        <dbReference type="ARBA" id="ARBA00022801"/>
    </source>
</evidence>
<accession>A0A1N6UN89</accession>
<organism evidence="6 7">
    <name type="scientific">Maribacter ulvicola</name>
    <dbReference type="NCBI Taxonomy" id="228959"/>
    <lineage>
        <taxon>Bacteria</taxon>
        <taxon>Pseudomonadati</taxon>
        <taxon>Bacteroidota</taxon>
        <taxon>Flavobacteriia</taxon>
        <taxon>Flavobacteriales</taxon>
        <taxon>Flavobacteriaceae</taxon>
        <taxon>Maribacter</taxon>
    </lineage>
</organism>
<dbReference type="GO" id="GO:0071555">
    <property type="term" value="P:cell wall organization"/>
    <property type="evidence" value="ECO:0007669"/>
    <property type="project" value="UniProtKB-KW"/>
</dbReference>
<dbReference type="GO" id="GO:0009253">
    <property type="term" value="P:peptidoglycan catabolic process"/>
    <property type="evidence" value="ECO:0007669"/>
    <property type="project" value="InterPro"/>
</dbReference>
<dbReference type="EC" id="3.5.1.28" evidence="2"/>
<dbReference type="OrthoDB" id="9794842at2"/>
<proteinExistence type="predicted"/>
<dbReference type="InterPro" id="IPR002502">
    <property type="entry name" value="Amidase_domain"/>
</dbReference>
<dbReference type="GO" id="GO:0008745">
    <property type="term" value="F:N-acetylmuramoyl-L-alanine amidase activity"/>
    <property type="evidence" value="ECO:0007669"/>
    <property type="project" value="UniProtKB-EC"/>
</dbReference>
<gene>
    <name evidence="6" type="ORF">SAMN05421797_102405</name>
</gene>
<dbReference type="STRING" id="228959.SAMN05421797_102405"/>
<keyword evidence="4" id="KW-0961">Cell wall biogenesis/degradation</keyword>
<evidence type="ECO:0000256" key="4">
    <source>
        <dbReference type="ARBA" id="ARBA00023316"/>
    </source>
</evidence>
<evidence type="ECO:0000256" key="1">
    <source>
        <dbReference type="ARBA" id="ARBA00001561"/>
    </source>
</evidence>
<evidence type="ECO:0000256" key="2">
    <source>
        <dbReference type="ARBA" id="ARBA00011901"/>
    </source>
</evidence>
<protein>
    <recommendedName>
        <fullName evidence="2">N-acetylmuramoyl-L-alanine amidase</fullName>
        <ecNumber evidence="2">3.5.1.28</ecNumber>
    </recommendedName>
</protein>
<reference evidence="7" key="1">
    <citation type="submission" date="2017-01" db="EMBL/GenBank/DDBJ databases">
        <authorList>
            <person name="Varghese N."/>
            <person name="Submissions S."/>
        </authorList>
    </citation>
    <scope>NUCLEOTIDE SEQUENCE [LARGE SCALE GENOMIC DNA]</scope>
    <source>
        <strain evidence="7">DSM 15366</strain>
    </source>
</reference>
<dbReference type="CDD" id="cd06583">
    <property type="entry name" value="PGRP"/>
    <property type="match status" value="1"/>
</dbReference>
<name>A0A1N6UN89_9FLAO</name>
<dbReference type="PANTHER" id="PTHR30417:SF1">
    <property type="entry name" value="N-ACETYLMURAMOYL-L-ALANINE AMIDASE AMID"/>
    <property type="match status" value="1"/>
</dbReference>
<dbReference type="GO" id="GO:0009254">
    <property type="term" value="P:peptidoglycan turnover"/>
    <property type="evidence" value="ECO:0007669"/>
    <property type="project" value="TreeGrafter"/>
</dbReference>
<feature type="domain" description="N-acetylmuramoyl-L-alanine amidase" evidence="5">
    <location>
        <begin position="46"/>
        <end position="181"/>
    </location>
</feature>
<comment type="catalytic activity">
    <reaction evidence="1">
        <text>Hydrolyzes the link between N-acetylmuramoyl residues and L-amino acid residues in certain cell-wall glycopeptides.</text>
        <dbReference type="EC" id="3.5.1.28"/>
    </reaction>
</comment>
<dbReference type="PANTHER" id="PTHR30417">
    <property type="entry name" value="N-ACETYLMURAMOYL-L-ALANINE AMIDASE AMID"/>
    <property type="match status" value="1"/>
</dbReference>
<evidence type="ECO:0000259" key="5">
    <source>
        <dbReference type="SMART" id="SM00644"/>
    </source>
</evidence>
<evidence type="ECO:0000313" key="7">
    <source>
        <dbReference type="Proteomes" id="UP000186953"/>
    </source>
</evidence>
<dbReference type="InterPro" id="IPR036505">
    <property type="entry name" value="Amidase/PGRP_sf"/>
</dbReference>
<dbReference type="Proteomes" id="UP000186953">
    <property type="component" value="Unassembled WGS sequence"/>
</dbReference>
<keyword evidence="3" id="KW-0378">Hydrolase</keyword>
<keyword evidence="7" id="KW-1185">Reference proteome</keyword>
<sequence>MKQPIFYLVLVCILSACSSTKTIVEHPITFNEERKILTLEYLQNRYGLVQDSPKIEPKMIVLHWTVIPTFEKSFKTFDPVTLPNWRPDIKNVSGLNVSSQFMVDRDGTIYRLLPETTMARHVIGLNHCAIGVENVGGTKELPLTKAQLKSNIWLVKYLKEKYDIDYLIGHYEYTLFENHPLWLEIDEGYRTVKTDPGTEFMANVRKAVKNLEFNELPKKQ</sequence>
<dbReference type="PROSITE" id="PS51257">
    <property type="entry name" value="PROKAR_LIPOPROTEIN"/>
    <property type="match status" value="1"/>
</dbReference>
<dbReference type="SUPFAM" id="SSF55846">
    <property type="entry name" value="N-acetylmuramoyl-L-alanine amidase-like"/>
    <property type="match status" value="1"/>
</dbReference>